<evidence type="ECO:0000256" key="4">
    <source>
        <dbReference type="ARBA" id="ARBA00007948"/>
    </source>
</evidence>
<dbReference type="InterPro" id="IPR001452">
    <property type="entry name" value="SH3_domain"/>
</dbReference>
<protein>
    <recommendedName>
        <fullName evidence="5">Actin cytoskeleton-regulatory complex protein SLA1</fullName>
    </recommendedName>
</protein>
<evidence type="ECO:0000256" key="13">
    <source>
        <dbReference type="ARBA" id="ARBA00023212"/>
    </source>
</evidence>
<evidence type="ECO:0000256" key="14">
    <source>
        <dbReference type="PROSITE-ProRule" id="PRU00192"/>
    </source>
</evidence>
<keyword evidence="7" id="KW-0963">Cytoplasm</keyword>
<evidence type="ECO:0000259" key="16">
    <source>
        <dbReference type="PROSITE" id="PS50002"/>
    </source>
</evidence>
<feature type="compositionally biased region" description="Low complexity" evidence="15">
    <location>
        <begin position="301"/>
        <end position="328"/>
    </location>
</feature>
<dbReference type="GO" id="GO:0003779">
    <property type="term" value="F:actin binding"/>
    <property type="evidence" value="ECO:0007669"/>
    <property type="project" value="UniProtKB-KW"/>
</dbReference>
<evidence type="ECO:0000256" key="5">
    <source>
        <dbReference type="ARBA" id="ARBA00020357"/>
    </source>
</evidence>
<dbReference type="InterPro" id="IPR056996">
    <property type="entry name" value="PH_SLA1"/>
</dbReference>
<dbReference type="SMART" id="SM00326">
    <property type="entry name" value="SH3"/>
    <property type="match status" value="3"/>
</dbReference>
<feature type="region of interest" description="Disordered" evidence="15">
    <location>
        <begin position="604"/>
        <end position="662"/>
    </location>
</feature>
<evidence type="ECO:0000256" key="3">
    <source>
        <dbReference type="ARBA" id="ARBA00004413"/>
    </source>
</evidence>
<feature type="compositionally biased region" description="Low complexity" evidence="15">
    <location>
        <begin position="946"/>
        <end position="957"/>
    </location>
</feature>
<keyword evidence="8" id="KW-0254">Endocytosis</keyword>
<dbReference type="AlphaFoldDB" id="A0A8K0JRE0"/>
<proteinExistence type="inferred from homology"/>
<accession>A0A8K0JRE0</accession>
<evidence type="ECO:0000256" key="9">
    <source>
        <dbReference type="ARBA" id="ARBA00022737"/>
    </source>
</evidence>
<dbReference type="GO" id="GO:0030479">
    <property type="term" value="C:actin cortical patch"/>
    <property type="evidence" value="ECO:0007669"/>
    <property type="project" value="UniProtKB-SubCell"/>
</dbReference>
<dbReference type="GO" id="GO:0010008">
    <property type="term" value="C:endosome membrane"/>
    <property type="evidence" value="ECO:0007669"/>
    <property type="project" value="UniProtKB-SubCell"/>
</dbReference>
<dbReference type="Pfam" id="PF00018">
    <property type="entry name" value="SH3_1"/>
    <property type="match status" value="2"/>
</dbReference>
<keyword evidence="12" id="KW-0009">Actin-binding</keyword>
<feature type="compositionally biased region" description="Low complexity" evidence="15">
    <location>
        <begin position="1182"/>
        <end position="1194"/>
    </location>
</feature>
<keyword evidence="11" id="KW-0472">Membrane</keyword>
<feature type="region of interest" description="Disordered" evidence="15">
    <location>
        <begin position="411"/>
        <end position="558"/>
    </location>
</feature>
<feature type="compositionally biased region" description="Basic and acidic residues" evidence="15">
    <location>
        <begin position="527"/>
        <end position="537"/>
    </location>
</feature>
<dbReference type="InterPro" id="IPR007131">
    <property type="entry name" value="SHD1"/>
</dbReference>
<keyword evidence="10" id="KW-0967">Endosome</keyword>
<sequence length="1202" mass="130165">MSYVAIVKALYDYEAQDPAEELSFKEDQVLYVIDKEDDQWWKAKLRPEDEVEEKVGLVPASYVEESQPISHARVLYSYESTSEDELSVEEENVVSVYEHQGEWDLVKVIHPTEGAAIGFVPANYTEALQSGEAEDLGLAKGRLEEGGLVKEVDPEEPISPGVGAGAGAGMLAAPIPRAVTEYATPAERVTSSHHAAPGDVKDEVETWSISELDKKGKKKKGTLGVGNGAIFFASETDKTPVQQFPIDALLLYSTPSSKTILFQFATAPEPLQYHCGDKATTDAIMAKIRQSKDIAAGGGAAPAPAASPPQAEGSPSTRGVRFSAEPATAFPPPPRRAASSTMSVPKVTTTKATALYDFEAQGEDELTITDGEDLTVVDKENDDWWTVRNASGQQGVVPAQYVELASGAATASASTGAPARLDSDDESVDDGAAARQAEQQAEAERRERERREMEEEAEEERRRAEDEAARRAEKERRRAERDRKRREEEAARRREAARQAPPPEPPKLKQRPSANDVAAARNLSIPKGRDAPDRPRGGDSGSGKNRPNPSRTRVWHDKSGQFRVEAEFLGMGNGKIRLHKLNGVVIEVPLEKMSPEDVAYLKKVTRKERERSRSARDPEDDMPLAQVVQTRSPAPTPSAETRARMSPPTFSPPPTAAPPQQAFRPKRSNFDWFEFFLNAGCDMDDCTRYAGNFDKDRIDESILPELDPSTLRSLGLREGDVIRVKKAIAAKYRKHTPEELDQIKKDEELAKQLQDEESRGGGSSAAGRSSPATNLFTGPDGKLANNTRRGRPERKGTISSVDPSSIAAASDQLARKPSPPLLAPSPPPAPAAPEPPKPAPLLSGFDDDAWNIKPEISKAATPQPPAAPTPPPAPVVAPTPQQTSQTLSNQINNLSLNNTGSSANNNDIFSQIPQNRIVSPNATGQAMPQSYHAGLGMGNSNMSMAQIQQQQQQQQQQPGPLAPVPANQALLNPLIPTTTGFSGFVPTRQSMNPQPTGMMNQQTGMGGNMNMMPQQTGYGGGMSMMPQQTGYMGGMAQQQTGYSNMQPQMTGYNPMQQQQQPQNAMFNQLSAIPPQKTGMPQTEQTKFDPANIFAKMKTQGGAGSGPPPAQSADKYDALRPQATGLMPLTTGYNGAMMPQQTGMGMMPQQTGMGMMSQQTGYNMGGMGMNMGMPGQNSMYMQQPQQQQQQQTGFMGRQGGYGY</sequence>
<evidence type="ECO:0000313" key="18">
    <source>
        <dbReference type="Proteomes" id="UP000812966"/>
    </source>
</evidence>
<feature type="domain" description="SH3" evidence="16">
    <location>
        <begin position="347"/>
        <end position="407"/>
    </location>
</feature>
<evidence type="ECO:0000256" key="11">
    <source>
        <dbReference type="ARBA" id="ARBA00023136"/>
    </source>
</evidence>
<reference evidence="17" key="1">
    <citation type="submission" date="2020-04" db="EMBL/GenBank/DDBJ databases">
        <title>Analysis of mating type loci in Filobasidium floriforme.</title>
        <authorList>
            <person name="Nowrousian M."/>
        </authorList>
    </citation>
    <scope>NUCLEOTIDE SEQUENCE</scope>
    <source>
        <strain evidence="17">CBS 6242</strain>
    </source>
</reference>
<dbReference type="OrthoDB" id="5971719at2759"/>
<dbReference type="GO" id="GO:0030833">
    <property type="term" value="P:regulation of actin filament polymerization"/>
    <property type="evidence" value="ECO:0007669"/>
    <property type="project" value="TreeGrafter"/>
</dbReference>
<dbReference type="InterPro" id="IPR013761">
    <property type="entry name" value="SAM/pointed_sf"/>
</dbReference>
<evidence type="ECO:0000256" key="15">
    <source>
        <dbReference type="SAM" id="MobiDB-lite"/>
    </source>
</evidence>
<dbReference type="PRINTS" id="PR00452">
    <property type="entry name" value="SH3DOMAIN"/>
</dbReference>
<evidence type="ECO:0000256" key="2">
    <source>
        <dbReference type="ARBA" id="ARBA00004134"/>
    </source>
</evidence>
<dbReference type="Pfam" id="PF24081">
    <property type="entry name" value="PH_SLA1"/>
    <property type="match status" value="1"/>
</dbReference>
<gene>
    <name evidence="17" type="ORF">FFLO_00842</name>
</gene>
<organism evidence="17 18">
    <name type="scientific">Filobasidium floriforme</name>
    <dbReference type="NCBI Taxonomy" id="5210"/>
    <lineage>
        <taxon>Eukaryota</taxon>
        <taxon>Fungi</taxon>
        <taxon>Dikarya</taxon>
        <taxon>Basidiomycota</taxon>
        <taxon>Agaricomycotina</taxon>
        <taxon>Tremellomycetes</taxon>
        <taxon>Filobasidiales</taxon>
        <taxon>Filobasidiaceae</taxon>
        <taxon>Filobasidium</taxon>
    </lineage>
</organism>
<evidence type="ECO:0000256" key="10">
    <source>
        <dbReference type="ARBA" id="ARBA00022753"/>
    </source>
</evidence>
<dbReference type="SUPFAM" id="SSF50044">
    <property type="entry name" value="SH3-domain"/>
    <property type="match status" value="3"/>
</dbReference>
<feature type="compositionally biased region" description="Pro residues" evidence="15">
    <location>
        <begin position="862"/>
        <end position="877"/>
    </location>
</feature>
<feature type="domain" description="SH3" evidence="16">
    <location>
        <begin position="2"/>
        <end position="68"/>
    </location>
</feature>
<dbReference type="Pfam" id="PF08226">
    <property type="entry name" value="DUF1720"/>
    <property type="match status" value="2"/>
</dbReference>
<dbReference type="GO" id="GO:0006897">
    <property type="term" value="P:endocytosis"/>
    <property type="evidence" value="ECO:0007669"/>
    <property type="project" value="UniProtKB-KW"/>
</dbReference>
<dbReference type="PANTHER" id="PTHR15735">
    <property type="entry name" value="FCH AND DOUBLE SH3 DOMAINS PROTEIN"/>
    <property type="match status" value="1"/>
</dbReference>
<dbReference type="PANTHER" id="PTHR15735:SF21">
    <property type="entry name" value="PROTEIN NERVOUS WRECK"/>
    <property type="match status" value="1"/>
</dbReference>
<dbReference type="GO" id="GO:0042802">
    <property type="term" value="F:identical protein binding"/>
    <property type="evidence" value="ECO:0007669"/>
    <property type="project" value="InterPro"/>
</dbReference>
<feature type="compositionally biased region" description="Polar residues" evidence="15">
    <location>
        <begin position="542"/>
        <end position="551"/>
    </location>
</feature>
<keyword evidence="6 14" id="KW-0728">SH3 domain</keyword>
<evidence type="ECO:0000313" key="17">
    <source>
        <dbReference type="EMBL" id="KAG7571169.1"/>
    </source>
</evidence>
<dbReference type="PROSITE" id="PS50002">
    <property type="entry name" value="SH3"/>
    <property type="match status" value="2"/>
</dbReference>
<dbReference type="Proteomes" id="UP000812966">
    <property type="component" value="Unassembled WGS sequence"/>
</dbReference>
<dbReference type="InterPro" id="IPR035800">
    <property type="entry name" value="Sla1_SH3_1"/>
</dbReference>
<dbReference type="GO" id="GO:0005886">
    <property type="term" value="C:plasma membrane"/>
    <property type="evidence" value="ECO:0007669"/>
    <property type="project" value="UniProtKB-SubCell"/>
</dbReference>
<evidence type="ECO:0000256" key="7">
    <source>
        <dbReference type="ARBA" id="ARBA00022490"/>
    </source>
</evidence>
<feature type="compositionally biased region" description="Pro residues" evidence="15">
    <location>
        <begin position="817"/>
        <end position="839"/>
    </location>
</feature>
<dbReference type="EMBL" id="JABELV010000010">
    <property type="protein sequence ID" value="KAG7571169.1"/>
    <property type="molecule type" value="Genomic_DNA"/>
</dbReference>
<comment type="subcellular location">
    <subcellularLocation>
        <location evidence="3">Cell membrane</location>
        <topology evidence="3">Peripheral membrane protein</topology>
        <orientation evidence="3">Cytoplasmic side</orientation>
    </subcellularLocation>
    <subcellularLocation>
        <location evidence="2">Cytoplasm</location>
        <location evidence="2">Cytoskeleton</location>
        <location evidence="2">Actin patch</location>
    </subcellularLocation>
    <subcellularLocation>
        <location evidence="1">Endosome membrane</location>
        <topology evidence="1">Peripheral membrane protein</topology>
        <orientation evidence="1">Cytoplasmic side</orientation>
    </subcellularLocation>
</comment>
<feature type="region of interest" description="Disordered" evidence="15">
    <location>
        <begin position="944"/>
        <end position="963"/>
    </location>
</feature>
<keyword evidence="18" id="KW-1185">Reference proteome</keyword>
<dbReference type="Gene3D" id="2.30.30.40">
    <property type="entry name" value="SH3 Domains"/>
    <property type="match status" value="3"/>
</dbReference>
<feature type="region of interest" description="Disordered" evidence="15">
    <location>
        <begin position="295"/>
        <end position="344"/>
    </location>
</feature>
<evidence type="ECO:0000256" key="8">
    <source>
        <dbReference type="ARBA" id="ARBA00022583"/>
    </source>
</evidence>
<dbReference type="InterPro" id="IPR013182">
    <property type="entry name" value="DUF1720"/>
</dbReference>
<comment type="caution">
    <text evidence="17">The sequence shown here is derived from an EMBL/GenBank/DDBJ whole genome shotgun (WGS) entry which is preliminary data.</text>
</comment>
<evidence type="ECO:0000256" key="1">
    <source>
        <dbReference type="ARBA" id="ARBA00004125"/>
    </source>
</evidence>
<dbReference type="Gene3D" id="1.10.150.50">
    <property type="entry name" value="Transcription Factor, Ets-1"/>
    <property type="match status" value="1"/>
</dbReference>
<comment type="similarity">
    <text evidence="4">Belongs to the SLA1 family.</text>
</comment>
<name>A0A8K0JRE0_9TREE</name>
<dbReference type="InterPro" id="IPR036028">
    <property type="entry name" value="SH3-like_dom_sf"/>
</dbReference>
<feature type="compositionally biased region" description="Basic and acidic residues" evidence="15">
    <location>
        <begin position="607"/>
        <end position="617"/>
    </location>
</feature>
<feature type="region of interest" description="Disordered" evidence="15">
    <location>
        <begin position="752"/>
        <end position="883"/>
    </location>
</feature>
<evidence type="ECO:0000256" key="12">
    <source>
        <dbReference type="ARBA" id="ARBA00023203"/>
    </source>
</evidence>
<dbReference type="CDD" id="cd11773">
    <property type="entry name" value="SH3_Sla1p_1"/>
    <property type="match status" value="1"/>
</dbReference>
<evidence type="ECO:0000256" key="6">
    <source>
        <dbReference type="ARBA" id="ARBA00022443"/>
    </source>
</evidence>
<dbReference type="Pfam" id="PF03983">
    <property type="entry name" value="SHD1"/>
    <property type="match status" value="1"/>
</dbReference>
<feature type="compositionally biased region" description="Basic and acidic residues" evidence="15">
    <location>
        <begin position="442"/>
        <end position="497"/>
    </location>
</feature>
<dbReference type="Gene3D" id="2.30.30.700">
    <property type="entry name" value="SLA1 homology domain 1"/>
    <property type="match status" value="1"/>
</dbReference>
<keyword evidence="9" id="KW-0677">Repeat</keyword>
<feature type="region of interest" description="Disordered" evidence="15">
    <location>
        <begin position="1182"/>
        <end position="1202"/>
    </location>
</feature>
<dbReference type="GO" id="GO:0030674">
    <property type="term" value="F:protein-macromolecule adaptor activity"/>
    <property type="evidence" value="ECO:0007669"/>
    <property type="project" value="InterPro"/>
</dbReference>
<dbReference type="GO" id="GO:0043130">
    <property type="term" value="F:ubiquitin binding"/>
    <property type="evidence" value="ECO:0007669"/>
    <property type="project" value="InterPro"/>
</dbReference>
<keyword evidence="13" id="KW-0206">Cytoskeleton</keyword>